<dbReference type="GO" id="GO:0005737">
    <property type="term" value="C:cytoplasm"/>
    <property type="evidence" value="ECO:0007669"/>
    <property type="project" value="UniProtKB-SubCell"/>
</dbReference>
<proteinExistence type="inferred from homology"/>
<feature type="domain" description="Peptidase S9 prolyl oligopeptidase catalytic" evidence="9">
    <location>
        <begin position="450"/>
        <end position="667"/>
    </location>
</feature>
<dbReference type="GO" id="GO:0004252">
    <property type="term" value="F:serine-type endopeptidase activity"/>
    <property type="evidence" value="ECO:0007669"/>
    <property type="project" value="InterPro"/>
</dbReference>
<protein>
    <recommendedName>
        <fullName evidence="5">acylaminoacyl-peptidase</fullName>
        <ecNumber evidence="5">3.4.19.1</ecNumber>
    </recommendedName>
</protein>
<dbReference type="GO" id="GO:0006508">
    <property type="term" value="P:proteolysis"/>
    <property type="evidence" value="ECO:0007669"/>
    <property type="project" value="InterPro"/>
</dbReference>
<evidence type="ECO:0000256" key="3">
    <source>
        <dbReference type="ARBA" id="ARBA00010040"/>
    </source>
</evidence>
<comment type="function">
    <text evidence="8">Catalyzes the hydrolysis of the N-terminal peptide bond of an N-acetylated peptide to generate an N-acetylated amino acid and a peptide with a free N-terminus.</text>
</comment>
<comment type="subcellular location">
    <subcellularLocation>
        <location evidence="2">Cytoplasm</location>
    </subcellularLocation>
</comment>
<dbReference type="Pfam" id="PF19283">
    <property type="entry name" value="APEH_N"/>
    <property type="match status" value="1"/>
</dbReference>
<evidence type="ECO:0000256" key="8">
    <source>
        <dbReference type="ARBA" id="ARBA00053183"/>
    </source>
</evidence>
<evidence type="ECO:0000256" key="1">
    <source>
        <dbReference type="ARBA" id="ARBA00000721"/>
    </source>
</evidence>
<dbReference type="AlphaFoldDB" id="B9G5R5"/>
<dbReference type="InterPro" id="IPR001375">
    <property type="entry name" value="Peptidase_S9_cat"/>
</dbReference>
<dbReference type="HOGENOM" id="CLU_014230_1_0_1"/>
<comment type="catalytic activity">
    <reaction evidence="1">
        <text>Cleavage of an N-acetyl or N-formyl amino acid from the N-terminus of a polypeptide.</text>
        <dbReference type="EC" id="3.4.19.1"/>
    </reaction>
</comment>
<dbReference type="SUPFAM" id="SSF53474">
    <property type="entry name" value="alpha/beta-Hydrolases"/>
    <property type="match status" value="1"/>
</dbReference>
<evidence type="ECO:0000256" key="2">
    <source>
        <dbReference type="ARBA" id="ARBA00004496"/>
    </source>
</evidence>
<evidence type="ECO:0000256" key="6">
    <source>
        <dbReference type="ARBA" id="ARBA00022490"/>
    </source>
</evidence>
<evidence type="ECO:0000259" key="10">
    <source>
        <dbReference type="Pfam" id="PF19283"/>
    </source>
</evidence>
<dbReference type="Pfam" id="PF00326">
    <property type="entry name" value="Peptidase_S9"/>
    <property type="match status" value="1"/>
</dbReference>
<dbReference type="InterPro" id="IPR029058">
    <property type="entry name" value="AB_hydrolase_fold"/>
</dbReference>
<dbReference type="PROSITE" id="PS00708">
    <property type="entry name" value="PRO_ENDOPEP_SER"/>
    <property type="match status" value="1"/>
</dbReference>
<dbReference type="InterPro" id="IPR045550">
    <property type="entry name" value="AARE_N"/>
</dbReference>
<accession>B9G5R5</accession>
<dbReference type="EC" id="3.4.19.1" evidence="5"/>
<dbReference type="Gene3D" id="3.40.50.1820">
    <property type="entry name" value="alpha/beta hydrolase"/>
    <property type="match status" value="1"/>
</dbReference>
<feature type="domain" description="Acylamino-acid-releasing enzyme N-terminal" evidence="10">
    <location>
        <begin position="2"/>
        <end position="320"/>
    </location>
</feature>
<reference evidence="11" key="2">
    <citation type="submission" date="2008-12" db="EMBL/GenBank/DDBJ databases">
        <title>Improved gene annotation of the rice (Oryza sativa) genomes.</title>
        <authorList>
            <person name="Wang J."/>
            <person name="Li R."/>
            <person name="Fan W."/>
            <person name="Huang Q."/>
            <person name="Zhang J."/>
            <person name="Zhou Y."/>
            <person name="Hu Y."/>
            <person name="Zi S."/>
            <person name="Li J."/>
            <person name="Ni P."/>
            <person name="Zheng H."/>
            <person name="Zhang Y."/>
            <person name="Zhao M."/>
            <person name="Hao Q."/>
            <person name="McDermott J."/>
            <person name="Samudrala R."/>
            <person name="Kristiansen K."/>
            <person name="Wong G.K.-S."/>
        </authorList>
    </citation>
    <scope>NUCLEOTIDE SEQUENCE</scope>
</reference>
<dbReference type="FunFam" id="3.40.50.1820:FF:000146">
    <property type="entry name" value="Acylamino-acid-releasing enzyme"/>
    <property type="match status" value="1"/>
</dbReference>
<evidence type="ECO:0000256" key="7">
    <source>
        <dbReference type="ARBA" id="ARBA00022801"/>
    </source>
</evidence>
<organism evidence="11">
    <name type="scientific">Oryza sativa subsp. japonica</name>
    <name type="common">Rice</name>
    <dbReference type="NCBI Taxonomy" id="39947"/>
    <lineage>
        <taxon>Eukaryota</taxon>
        <taxon>Viridiplantae</taxon>
        <taxon>Streptophyta</taxon>
        <taxon>Embryophyta</taxon>
        <taxon>Tracheophyta</taxon>
        <taxon>Spermatophyta</taxon>
        <taxon>Magnoliopsida</taxon>
        <taxon>Liliopsida</taxon>
        <taxon>Poales</taxon>
        <taxon>Poaceae</taxon>
        <taxon>BOP clade</taxon>
        <taxon>Oryzoideae</taxon>
        <taxon>Oryzeae</taxon>
        <taxon>Oryzinae</taxon>
        <taxon>Oryza</taxon>
        <taxon>Oryza sativa</taxon>
    </lineage>
</organism>
<name>B9G5R5_ORYSJ</name>
<sequence>MDALASEEYASQSKLLQEFTNAPSIDGAWVFQTNNEDRSTAMYSISQTNLLANNKRKYILFSHIMRNGTNLLDFQWSPFPIQMDGVSAVVPSPSGSKLLVVRNGEKGSPTKLEIVDQSHVEKEIHVAQSVHGPLYTDEWFHGISWNQEETLIAYIAEDSPEPKPVFDDTGYRKEGSSEKDCNNWKGQGDWEEDWGETYSKKGRPSLFVLDINSGEVRAAKGISRSLSVGQVVWAPPSSCGRQKYLIFVGWLEHNGFQNTPRKLGIKYCSNRPCSLYSTLCPFEESDVDNAPASDSKLEPASVAINLTPSISSAFFPRFSGKATRISPENSEYSWSALAVDGHNVLAVSSSPIDPPQIKYGHQVSLKDQTCTWVWDEVNNNPLMAANNKVKALLSHHQFSILKIPVTNPSDDLSDGSKLPFEAIFVSCKDSSHKPTILVLHGGPHSVSVSSYSKTSAFLASLGFNLLIVNYRGTPGFGEEALQSLPGKVGSQDVQDCLTALDYVIEGGLIDASKVAVIGISHGGFLTTHLIGQAPDRFMVAAARNPVCNLSLMIGTTDIPDWCYAVACGSEGRQHASESPSPDHLRLFYQKSPIAHISKVKAPLLMLLGGADLRVPISNGLQYARALRERGGEIRIMMFPDDIHEINIPQSDFESFLNIGVWFKKHLSISASDASA</sequence>
<dbReference type="PANTHER" id="PTHR42776">
    <property type="entry name" value="SERINE PEPTIDASE S9 FAMILY MEMBER"/>
    <property type="match status" value="1"/>
</dbReference>
<dbReference type="SUPFAM" id="SSF69322">
    <property type="entry name" value="Tricorn protease domain 2"/>
    <property type="match status" value="1"/>
</dbReference>
<evidence type="ECO:0000256" key="5">
    <source>
        <dbReference type="ARBA" id="ARBA00012917"/>
    </source>
</evidence>
<dbReference type="GO" id="GO:0008242">
    <property type="term" value="F:omega peptidase activity"/>
    <property type="evidence" value="ECO:0007669"/>
    <property type="project" value="UniProtKB-EC"/>
</dbReference>
<keyword evidence="7" id="KW-0378">Hydrolase</keyword>
<dbReference type="Proteomes" id="UP000007752">
    <property type="component" value="Chromosome 10"/>
</dbReference>
<dbReference type="ESTHER" id="orysj-q338c0">
    <property type="family name" value="ACPH_Peptidase_S9"/>
</dbReference>
<keyword evidence="6" id="KW-0963">Cytoplasm</keyword>
<gene>
    <name evidence="11" type="ORF">OsJ_31521</name>
</gene>
<evidence type="ECO:0000259" key="9">
    <source>
        <dbReference type="Pfam" id="PF00326"/>
    </source>
</evidence>
<comment type="similarity">
    <text evidence="3">Belongs to the peptidase S9C family.</text>
</comment>
<dbReference type="InterPro" id="IPR002471">
    <property type="entry name" value="Pept_S9_AS"/>
</dbReference>
<reference evidence="11" key="1">
    <citation type="journal article" date="2005" name="PLoS Biol.">
        <title>The genomes of Oryza sativa: a history of duplications.</title>
        <authorList>
            <person name="Yu J."/>
            <person name="Wang J."/>
            <person name="Lin W."/>
            <person name="Li S."/>
            <person name="Li H."/>
            <person name="Zhou J."/>
            <person name="Ni P."/>
            <person name="Dong W."/>
            <person name="Hu S."/>
            <person name="Zeng C."/>
            <person name="Zhang J."/>
            <person name="Zhang Y."/>
            <person name="Li R."/>
            <person name="Xu Z."/>
            <person name="Li S."/>
            <person name="Li X."/>
            <person name="Zheng H."/>
            <person name="Cong L."/>
            <person name="Lin L."/>
            <person name="Yin J."/>
            <person name="Geng J."/>
            <person name="Li G."/>
            <person name="Shi J."/>
            <person name="Liu J."/>
            <person name="Lv H."/>
            <person name="Li J."/>
            <person name="Wang J."/>
            <person name="Deng Y."/>
            <person name="Ran L."/>
            <person name="Shi X."/>
            <person name="Wang X."/>
            <person name="Wu Q."/>
            <person name="Li C."/>
            <person name="Ren X."/>
            <person name="Wang J."/>
            <person name="Wang X."/>
            <person name="Li D."/>
            <person name="Liu D."/>
            <person name="Zhang X."/>
            <person name="Ji Z."/>
            <person name="Zhao W."/>
            <person name="Sun Y."/>
            <person name="Zhang Z."/>
            <person name="Bao J."/>
            <person name="Han Y."/>
            <person name="Dong L."/>
            <person name="Ji J."/>
            <person name="Chen P."/>
            <person name="Wu S."/>
            <person name="Liu J."/>
            <person name="Xiao Y."/>
            <person name="Bu D."/>
            <person name="Tan J."/>
            <person name="Yang L."/>
            <person name="Ye C."/>
            <person name="Zhang J."/>
            <person name="Xu J."/>
            <person name="Zhou Y."/>
            <person name="Yu Y."/>
            <person name="Zhang B."/>
            <person name="Zhuang S."/>
            <person name="Wei H."/>
            <person name="Liu B."/>
            <person name="Lei M."/>
            <person name="Yu H."/>
            <person name="Li Y."/>
            <person name="Xu H."/>
            <person name="Wei S."/>
            <person name="He X."/>
            <person name="Fang L."/>
            <person name="Zhang Z."/>
            <person name="Zhang Y."/>
            <person name="Huang X."/>
            <person name="Su Z."/>
            <person name="Tong W."/>
            <person name="Li J."/>
            <person name="Tong Z."/>
            <person name="Li S."/>
            <person name="Ye J."/>
            <person name="Wang L."/>
            <person name="Fang L."/>
            <person name="Lei T."/>
            <person name="Chen C."/>
            <person name="Chen H."/>
            <person name="Xu Z."/>
            <person name="Li H."/>
            <person name="Huang H."/>
            <person name="Zhang F."/>
            <person name="Xu H."/>
            <person name="Li N."/>
            <person name="Zhao C."/>
            <person name="Li S."/>
            <person name="Dong L."/>
            <person name="Huang Y."/>
            <person name="Li L."/>
            <person name="Xi Y."/>
            <person name="Qi Q."/>
            <person name="Li W."/>
            <person name="Zhang B."/>
            <person name="Hu W."/>
            <person name="Zhang Y."/>
            <person name="Tian X."/>
            <person name="Jiao Y."/>
            <person name="Liang X."/>
            <person name="Jin J."/>
            <person name="Gao L."/>
            <person name="Zheng W."/>
            <person name="Hao B."/>
            <person name="Liu S."/>
            <person name="Wang W."/>
            <person name="Yuan L."/>
            <person name="Cao M."/>
            <person name="McDermott J."/>
            <person name="Samudrala R."/>
            <person name="Wang J."/>
            <person name="Wong G.K."/>
            <person name="Yang H."/>
        </authorList>
    </citation>
    <scope>NUCLEOTIDE SEQUENCE [LARGE SCALE GENOMIC DNA]</scope>
</reference>
<dbReference type="EMBL" id="CM000147">
    <property type="protein sequence ID" value="EEE50962.1"/>
    <property type="molecule type" value="Genomic_DNA"/>
</dbReference>
<comment type="subunit">
    <text evidence="4">Homotetramer.</text>
</comment>
<dbReference type="MEROPS" id="S09.004"/>
<evidence type="ECO:0000313" key="11">
    <source>
        <dbReference type="EMBL" id="EEE50962.1"/>
    </source>
</evidence>
<dbReference type="PANTHER" id="PTHR42776:SF18">
    <property type="entry name" value="ACYLAMINO-ACID-RELEASING ENZYME 2"/>
    <property type="match status" value="1"/>
</dbReference>
<evidence type="ECO:0000256" key="4">
    <source>
        <dbReference type="ARBA" id="ARBA00011881"/>
    </source>
</evidence>